<gene>
    <name evidence="2" type="ORF">HMPREF0673_01005</name>
</gene>
<feature type="chain" id="PRO_5003485082" description="T9SS C-terminal target domain-containing protein" evidence="1">
    <location>
        <begin position="22"/>
        <end position="602"/>
    </location>
</feature>
<dbReference type="RefSeq" id="WP_007898579.1">
    <property type="nucleotide sequence ID" value="NZ_JH379401.1"/>
</dbReference>
<evidence type="ECO:0000256" key="1">
    <source>
        <dbReference type="SAM" id="SignalP"/>
    </source>
</evidence>
<reference evidence="2 3" key="1">
    <citation type="submission" date="2011-08" db="EMBL/GenBank/DDBJ databases">
        <authorList>
            <person name="Weinstock G."/>
            <person name="Sodergren E."/>
            <person name="Clifton S."/>
            <person name="Fulton L."/>
            <person name="Fulton B."/>
            <person name="Courtney L."/>
            <person name="Fronick C."/>
            <person name="Harrison M."/>
            <person name="Strong C."/>
            <person name="Farmer C."/>
            <person name="Delahaunty K."/>
            <person name="Markovic C."/>
            <person name="Hall O."/>
            <person name="Minx P."/>
            <person name="Tomlinson C."/>
            <person name="Mitreva M."/>
            <person name="Hou S."/>
            <person name="Chen J."/>
            <person name="Wollam A."/>
            <person name="Pepin K.H."/>
            <person name="Johnson M."/>
            <person name="Bhonagiri V."/>
            <person name="Zhang X."/>
            <person name="Suruliraj S."/>
            <person name="Warren W."/>
            <person name="Chinwalla A."/>
            <person name="Mardis E.R."/>
            <person name="Wilson R.K."/>
        </authorList>
    </citation>
    <scope>NUCLEOTIDE SEQUENCE [LARGE SCALE GENOMIC DNA]</scope>
    <source>
        <strain evidence="2 3">DSM 18206</strain>
    </source>
</reference>
<protein>
    <recommendedName>
        <fullName evidence="4">T9SS C-terminal target domain-containing protein</fullName>
    </recommendedName>
</protein>
<accession>G6AWK7</accession>
<dbReference type="GeneID" id="78336759"/>
<evidence type="ECO:0008006" key="4">
    <source>
        <dbReference type="Google" id="ProtNLM"/>
    </source>
</evidence>
<dbReference type="Proteomes" id="UP000004407">
    <property type="component" value="Unassembled WGS sequence"/>
</dbReference>
<comment type="caution">
    <text evidence="2">The sequence shown here is derived from an EMBL/GenBank/DDBJ whole genome shotgun (WGS) entry which is preliminary data.</text>
</comment>
<proteinExistence type="predicted"/>
<dbReference type="PATRIC" id="fig|1002367.3.peg.802"/>
<dbReference type="AlphaFoldDB" id="G6AWK7"/>
<dbReference type="HOGENOM" id="CLU_453322_0_0_10"/>
<evidence type="ECO:0000313" key="3">
    <source>
        <dbReference type="Proteomes" id="UP000004407"/>
    </source>
</evidence>
<dbReference type="EMBL" id="AFZZ01000092">
    <property type="protein sequence ID" value="EHJ41184.1"/>
    <property type="molecule type" value="Genomic_DNA"/>
</dbReference>
<feature type="signal peptide" evidence="1">
    <location>
        <begin position="1"/>
        <end position="21"/>
    </location>
</feature>
<sequence length="602" mass="65794">MKKSILFITLLLSVLALPTAAQKSFVKNSPRFSAPAKADEVKTLAMSHVVASYYTAASEATNNCDNYYLVVSDKTNAVFNSAEGTIVATNANVAAIDLYAPAGTGTELPEGTFKAGEGSLYYDADYSYTTKYGLSGKPGKEYALKGDVTVKKGTDNSYTVTFADANGVQYTYTGTLSFVDMNTGTTVYPQIPTDVNTTFTGGMAYYHGNLMESNTGNIYINLFDCDFDPETGNMKGTGFNLAICAFNRLFGDPKQATIIPGTYTMARNFKSETYFPGMEIDYNGMTVLMGTYIKRRKTVTGSDSDYDYAYITDGTVVITEGDEEGTFNFTVDCTTDRGHKVTGTAKNIKFNIVDVSDDKEKYVESNLDRDVQLNLDYIKKARVYFLGNQNGVNIFTVDLGSPSGKDGDEGDLLRMEFQTKPGTAYLPSGTYELMENDHLWTNLYAPYKMTRGYFDNVGGRTGTRYEHFEKGRYCVVDSFAFVYSGRVGVEQLANEEYKFTIELADGKGYQIKGEWSGPVELNYDLSTGLDKVSGDEAATVKLVGNTLLVEGAARGERLAVYTVGGQHVLAADATKPVDVSSLHSGVYVVRTSNGVITKIVKR</sequence>
<evidence type="ECO:0000313" key="2">
    <source>
        <dbReference type="EMBL" id="EHJ41184.1"/>
    </source>
</evidence>
<organism evidence="2 3">
    <name type="scientific">Leyella stercorea DSM 18206</name>
    <dbReference type="NCBI Taxonomy" id="1002367"/>
    <lineage>
        <taxon>Bacteria</taxon>
        <taxon>Pseudomonadati</taxon>
        <taxon>Bacteroidota</taxon>
        <taxon>Bacteroidia</taxon>
        <taxon>Bacteroidales</taxon>
        <taxon>Prevotellaceae</taxon>
        <taxon>Leyella</taxon>
    </lineage>
</organism>
<name>G6AWK7_9BACT</name>
<keyword evidence="1" id="KW-0732">Signal</keyword>